<dbReference type="EMBL" id="JANTQA010000047">
    <property type="protein sequence ID" value="KAJ3432278.1"/>
    <property type="molecule type" value="Genomic_DNA"/>
</dbReference>
<protein>
    <submittedName>
        <fullName evidence="2">Uncharacterized protein</fullName>
    </submittedName>
</protein>
<dbReference type="Proteomes" id="UP001146793">
    <property type="component" value="Unassembled WGS sequence"/>
</dbReference>
<dbReference type="AlphaFoldDB" id="A0AAV7YR78"/>
<reference evidence="2" key="1">
    <citation type="submission" date="2022-08" db="EMBL/GenBank/DDBJ databases">
        <title>Novel sulphate-reducing endosymbionts in the free-living metamonad Anaeramoeba.</title>
        <authorList>
            <person name="Jerlstrom-Hultqvist J."/>
            <person name="Cepicka I."/>
            <person name="Gallot-Lavallee L."/>
            <person name="Salas-Leiva D."/>
            <person name="Curtis B.A."/>
            <person name="Zahonova K."/>
            <person name="Pipaliya S."/>
            <person name="Dacks J."/>
            <person name="Roger A.J."/>
        </authorList>
    </citation>
    <scope>NUCLEOTIDE SEQUENCE</scope>
    <source>
        <strain evidence="2">Busselton2</strain>
    </source>
</reference>
<sequence length="320" mass="37070">MIQTFTQKDFQKHLKKLQKSTHASTIFDQTFSFVHFNPEFIKYFRTTKHTLKNKSFFSLLPGSVNYSISTLNIGSQNTDLLNKTGKISFECEFKTLNNFAFWGFVNFFLIKVKENYLYQLLVVKIQNPENQSQNSNNRTQSKSNGSESDSGSSGNSSGGIRKNNIKKASNFSTIFLSDGETEENFDDEITSMKESVRSLSNTKFEQKIIDKINLIEVLFENALETKNAEILYSIECLKNERAIQRRKYNELETLLQRRLTGLETEKMTMKSMSCHFSVLDQKKKLSTKLLKQYLEINDKIMKIFSSKTNEELNEIEKTLN</sequence>
<feature type="compositionally biased region" description="Low complexity" evidence="1">
    <location>
        <begin position="130"/>
        <end position="159"/>
    </location>
</feature>
<evidence type="ECO:0000313" key="2">
    <source>
        <dbReference type="EMBL" id="KAJ3432278.1"/>
    </source>
</evidence>
<accession>A0AAV7YR78</accession>
<name>A0AAV7YR78_9EUKA</name>
<evidence type="ECO:0000256" key="1">
    <source>
        <dbReference type="SAM" id="MobiDB-lite"/>
    </source>
</evidence>
<proteinExistence type="predicted"/>
<organism evidence="2 3">
    <name type="scientific">Anaeramoeba flamelloides</name>
    <dbReference type="NCBI Taxonomy" id="1746091"/>
    <lineage>
        <taxon>Eukaryota</taxon>
        <taxon>Metamonada</taxon>
        <taxon>Anaeramoebidae</taxon>
        <taxon>Anaeramoeba</taxon>
    </lineage>
</organism>
<evidence type="ECO:0000313" key="3">
    <source>
        <dbReference type="Proteomes" id="UP001146793"/>
    </source>
</evidence>
<comment type="caution">
    <text evidence="2">The sequence shown here is derived from an EMBL/GenBank/DDBJ whole genome shotgun (WGS) entry which is preliminary data.</text>
</comment>
<gene>
    <name evidence="2" type="ORF">M0812_21210</name>
</gene>
<feature type="region of interest" description="Disordered" evidence="1">
    <location>
        <begin position="130"/>
        <end position="163"/>
    </location>
</feature>